<feature type="compositionally biased region" description="Polar residues" evidence="6">
    <location>
        <begin position="458"/>
        <end position="469"/>
    </location>
</feature>
<feature type="region of interest" description="Disordered" evidence="6">
    <location>
        <begin position="371"/>
        <end position="469"/>
    </location>
</feature>
<dbReference type="PANTHER" id="PTHR14728">
    <property type="entry name" value="PROTEIN AURORA BOREALIS"/>
    <property type="match status" value="1"/>
</dbReference>
<dbReference type="GO" id="GO:0051301">
    <property type="term" value="P:cell division"/>
    <property type="evidence" value="ECO:0007669"/>
    <property type="project" value="UniProtKB-KW"/>
</dbReference>
<protein>
    <recommendedName>
        <fullName evidence="2">Protein aurora borealis</fullName>
    </recommendedName>
</protein>
<dbReference type="PANTHER" id="PTHR14728:SF2">
    <property type="entry name" value="PROTEIN AURORA BOREALIS"/>
    <property type="match status" value="1"/>
</dbReference>
<keyword evidence="4" id="KW-0498">Mitosis</keyword>
<evidence type="ECO:0000313" key="7">
    <source>
        <dbReference type="EMBL" id="TNM99630.1"/>
    </source>
</evidence>
<dbReference type="Pfam" id="PF15280">
    <property type="entry name" value="BORA_N"/>
    <property type="match status" value="1"/>
</dbReference>
<dbReference type="GO" id="GO:0060236">
    <property type="term" value="P:regulation of mitotic spindle organization"/>
    <property type="evidence" value="ECO:0007669"/>
    <property type="project" value="TreeGrafter"/>
</dbReference>
<keyword evidence="5" id="KW-0131">Cell cycle</keyword>
<keyword evidence="3" id="KW-0132">Cell division</keyword>
<evidence type="ECO:0000256" key="4">
    <source>
        <dbReference type="ARBA" id="ARBA00022776"/>
    </source>
</evidence>
<evidence type="ECO:0000256" key="2">
    <source>
        <dbReference type="ARBA" id="ARBA00020055"/>
    </source>
</evidence>
<feature type="region of interest" description="Disordered" evidence="6">
    <location>
        <begin position="347"/>
        <end position="366"/>
    </location>
</feature>
<feature type="compositionally biased region" description="Low complexity" evidence="6">
    <location>
        <begin position="371"/>
        <end position="383"/>
    </location>
</feature>
<comment type="similarity">
    <text evidence="1">Belongs to the BORA family.</text>
</comment>
<dbReference type="EMBL" id="SWLE01000005">
    <property type="protein sequence ID" value="TNM99630.1"/>
    <property type="molecule type" value="Genomic_DNA"/>
</dbReference>
<dbReference type="GO" id="GO:0005737">
    <property type="term" value="C:cytoplasm"/>
    <property type="evidence" value="ECO:0007669"/>
    <property type="project" value="TreeGrafter"/>
</dbReference>
<dbReference type="GO" id="GO:0005634">
    <property type="term" value="C:nucleus"/>
    <property type="evidence" value="ECO:0007669"/>
    <property type="project" value="TreeGrafter"/>
</dbReference>
<reference evidence="7 8" key="1">
    <citation type="submission" date="2019-04" db="EMBL/GenBank/DDBJ databases">
        <title>The sequence and de novo assembly of Takifugu bimaculatus genome using PacBio and Hi-C technologies.</title>
        <authorList>
            <person name="Xu P."/>
            <person name="Liu B."/>
            <person name="Zhou Z."/>
        </authorList>
    </citation>
    <scope>NUCLEOTIDE SEQUENCE [LARGE SCALE GENOMIC DNA]</scope>
    <source>
        <strain evidence="7">TB-2018</strain>
        <tissue evidence="7">Muscle</tissue>
    </source>
</reference>
<name>A0A4Z2C627_9TELE</name>
<comment type="caution">
    <text evidence="7">The sequence shown here is derived from an EMBL/GenBank/DDBJ whole genome shotgun (WGS) entry which is preliminary data.</text>
</comment>
<gene>
    <name evidence="7" type="ORF">fugu_012663</name>
</gene>
<evidence type="ECO:0000256" key="6">
    <source>
        <dbReference type="SAM" id="MobiDB-lite"/>
    </source>
</evidence>
<feature type="region of interest" description="Disordered" evidence="6">
    <location>
        <begin position="195"/>
        <end position="230"/>
    </location>
</feature>
<dbReference type="InterPro" id="IPR023252">
    <property type="entry name" value="Aurora_borealis_protein"/>
</dbReference>
<sequence>MGDHVEITSQITPETPGRPFIRNPFESPNDYHHLREALVPSPSVFKSKPCKSTPPKFDWSIEEMASLLPIHIDQEEIQLQSFCLSQTRLDSDIEEKRQNAIEQFFTKGTIVPSPWATTNTRKTCQIKMKSCGSVMIAEEPEKTSVACQTTLSLPLTFDLEKVLGDYYRHAGEASDAVQESLSSSSLRRKLFLDGQGSYSGSDSSGPPTPERSYTRQESPPLKQVHGAAEEEAVSSVIDSPLACGRLALTPSTGQFSSSPIQNGCFRDCSLGSITSPLFPDRSSPAGLSSPTVSPIVAYATNASSSADSNQPSSVTPYDVHPSVNMTPCTERPFVEGCSPIHSCSPHHLQSYSEHQNGRPKPRLRLHSRLSPPLISPILNPNLPDHQRAEDLLPFSSSSSFPPMDLDPTSPLGHNPQLDVGEKVAPDPLEPLKMEEDKQNGMAGRLEDEEEESGESSGHLTSSRMGNMSGTDSTHMCVSVLMEGSSLRYDSSMQVDSGYNTTSAGANSLTDSESHCKESFSSNLLEEAFQIPRHLKVKVFYPHL</sequence>
<dbReference type="AlphaFoldDB" id="A0A4Z2C627"/>
<feature type="compositionally biased region" description="Basic residues" evidence="6">
    <location>
        <begin position="357"/>
        <end position="366"/>
    </location>
</feature>
<keyword evidence="8" id="KW-1185">Reference proteome</keyword>
<accession>A0A4Z2C627</accession>
<evidence type="ECO:0000256" key="1">
    <source>
        <dbReference type="ARBA" id="ARBA00010963"/>
    </source>
</evidence>
<dbReference type="PRINTS" id="PR02038">
    <property type="entry name" value="AURORABORA"/>
</dbReference>
<feature type="compositionally biased region" description="Basic and acidic residues" evidence="6">
    <location>
        <begin position="419"/>
        <end position="438"/>
    </location>
</feature>
<evidence type="ECO:0000313" key="8">
    <source>
        <dbReference type="Proteomes" id="UP000516260"/>
    </source>
</evidence>
<dbReference type="Proteomes" id="UP000516260">
    <property type="component" value="Chromosome 13"/>
</dbReference>
<evidence type="ECO:0000256" key="3">
    <source>
        <dbReference type="ARBA" id="ARBA00022618"/>
    </source>
</evidence>
<feature type="compositionally biased region" description="Low complexity" evidence="6">
    <location>
        <begin position="391"/>
        <end position="407"/>
    </location>
</feature>
<dbReference type="GO" id="GO:0019901">
    <property type="term" value="F:protein kinase binding"/>
    <property type="evidence" value="ECO:0007669"/>
    <property type="project" value="TreeGrafter"/>
</dbReference>
<organism evidence="7 8">
    <name type="scientific">Takifugu bimaculatus</name>
    <dbReference type="NCBI Taxonomy" id="433685"/>
    <lineage>
        <taxon>Eukaryota</taxon>
        <taxon>Metazoa</taxon>
        <taxon>Chordata</taxon>
        <taxon>Craniata</taxon>
        <taxon>Vertebrata</taxon>
        <taxon>Euteleostomi</taxon>
        <taxon>Actinopterygii</taxon>
        <taxon>Neopterygii</taxon>
        <taxon>Teleostei</taxon>
        <taxon>Neoteleostei</taxon>
        <taxon>Acanthomorphata</taxon>
        <taxon>Eupercaria</taxon>
        <taxon>Tetraodontiformes</taxon>
        <taxon>Tetradontoidea</taxon>
        <taxon>Tetraodontidae</taxon>
        <taxon>Takifugu</taxon>
    </lineage>
</organism>
<feature type="compositionally biased region" description="Low complexity" evidence="6">
    <location>
        <begin position="195"/>
        <end position="205"/>
    </location>
</feature>
<evidence type="ECO:0000256" key="5">
    <source>
        <dbReference type="ARBA" id="ARBA00023306"/>
    </source>
</evidence>
<dbReference type="GO" id="GO:0007088">
    <property type="term" value="P:regulation of mitotic nuclear division"/>
    <property type="evidence" value="ECO:0007669"/>
    <property type="project" value="TreeGrafter"/>
</dbReference>
<proteinExistence type="inferred from homology"/>